<evidence type="ECO:0000256" key="1">
    <source>
        <dbReference type="ARBA" id="ARBA00004141"/>
    </source>
</evidence>
<dbReference type="GO" id="GO:0047408">
    <property type="term" value="F:alkenylglycerophosphocholine hydrolase activity"/>
    <property type="evidence" value="ECO:0007669"/>
    <property type="project" value="UniProtKB-EC"/>
</dbReference>
<dbReference type="Proteomes" id="UP000324832">
    <property type="component" value="Unassembled WGS sequence"/>
</dbReference>
<feature type="transmembrane region" description="Helical" evidence="9">
    <location>
        <begin position="110"/>
        <end position="128"/>
    </location>
</feature>
<feature type="transmembrane region" description="Helical" evidence="9">
    <location>
        <begin position="81"/>
        <end position="103"/>
    </location>
</feature>
<feature type="transmembrane region" description="Helical" evidence="9">
    <location>
        <begin position="163"/>
        <end position="179"/>
    </location>
</feature>
<evidence type="ECO:0000256" key="5">
    <source>
        <dbReference type="ARBA" id="ARBA00023136"/>
    </source>
</evidence>
<dbReference type="GO" id="GO:0016020">
    <property type="term" value="C:membrane"/>
    <property type="evidence" value="ECO:0007669"/>
    <property type="project" value="UniProtKB-SubCell"/>
</dbReference>
<sequence length="206" mass="21665">MFSSRDLMKRVGQNGRLVAFCKAVGVYFLVGSGGAPSLQTAVLKCAPVLFLVACVGLGGRGEYARRVAVGLALSCVGDALLVWPACFVGGMCAFGGAHVAYLAAFGWRPLRAGVALLIYACTLLYLRTLSPPPGLRVLLPAYALLLATMAWRGAARAGSQRPGALLFLLSDAILGYSLFGGDVPYKQLDTSGLPVTRRAIKTVRNQ</sequence>
<protein>
    <recommendedName>
        <fullName evidence="6">lysoplasmalogenase</fullName>
        <ecNumber evidence="6">3.3.2.2</ecNumber>
    </recommendedName>
</protein>
<evidence type="ECO:0000256" key="9">
    <source>
        <dbReference type="SAM" id="Phobius"/>
    </source>
</evidence>
<evidence type="ECO:0000313" key="11">
    <source>
        <dbReference type="Proteomes" id="UP000324832"/>
    </source>
</evidence>
<accession>A0A5E4R6I1</accession>
<evidence type="ECO:0000256" key="3">
    <source>
        <dbReference type="ARBA" id="ARBA00022692"/>
    </source>
</evidence>
<dbReference type="EC" id="3.3.2.2" evidence="6"/>
<keyword evidence="5 9" id="KW-0472">Membrane</keyword>
<evidence type="ECO:0000256" key="6">
    <source>
        <dbReference type="ARBA" id="ARBA00035673"/>
    </source>
</evidence>
<evidence type="ECO:0000313" key="10">
    <source>
        <dbReference type="EMBL" id="VVD05203.1"/>
    </source>
</evidence>
<dbReference type="PANTHER" id="PTHR31885">
    <property type="entry name" value="GH04784P"/>
    <property type="match status" value="1"/>
</dbReference>
<comment type="subcellular location">
    <subcellularLocation>
        <location evidence="1">Membrane</location>
        <topology evidence="1">Multi-pass membrane protein</topology>
    </subcellularLocation>
</comment>
<name>A0A5E4R6I1_9NEOP</name>
<proteinExistence type="inferred from homology"/>
<comment type="catalytic activity">
    <reaction evidence="8">
        <text>a 1-O-(1Z-alkenyl)-sn-glycero-3-phosphocholine + H2O = a 2,3-saturated aldehyde + sn-glycerol 3-phosphocholine</text>
        <dbReference type="Rhea" id="RHEA:22544"/>
        <dbReference type="ChEBI" id="CHEBI:15377"/>
        <dbReference type="ChEBI" id="CHEBI:16870"/>
        <dbReference type="ChEBI" id="CHEBI:73359"/>
        <dbReference type="ChEBI" id="CHEBI:77287"/>
        <dbReference type="EC" id="3.3.2.2"/>
    </reaction>
</comment>
<gene>
    <name evidence="10" type="ORF">LSINAPIS_LOCUS14790</name>
</gene>
<dbReference type="PANTHER" id="PTHR31885:SF6">
    <property type="entry name" value="GH04784P"/>
    <property type="match status" value="1"/>
</dbReference>
<keyword evidence="3 9" id="KW-0812">Transmembrane</keyword>
<dbReference type="Pfam" id="PF07947">
    <property type="entry name" value="YhhN"/>
    <property type="match status" value="1"/>
</dbReference>
<evidence type="ECO:0000256" key="4">
    <source>
        <dbReference type="ARBA" id="ARBA00022989"/>
    </source>
</evidence>
<feature type="transmembrane region" description="Helical" evidence="9">
    <location>
        <begin position="134"/>
        <end position="151"/>
    </location>
</feature>
<evidence type="ECO:0000256" key="8">
    <source>
        <dbReference type="ARBA" id="ARBA00049560"/>
    </source>
</evidence>
<dbReference type="InterPro" id="IPR012506">
    <property type="entry name" value="TMEM86B-like"/>
</dbReference>
<keyword evidence="4 9" id="KW-1133">Transmembrane helix</keyword>
<organism evidence="10 11">
    <name type="scientific">Leptidea sinapis</name>
    <dbReference type="NCBI Taxonomy" id="189913"/>
    <lineage>
        <taxon>Eukaryota</taxon>
        <taxon>Metazoa</taxon>
        <taxon>Ecdysozoa</taxon>
        <taxon>Arthropoda</taxon>
        <taxon>Hexapoda</taxon>
        <taxon>Insecta</taxon>
        <taxon>Pterygota</taxon>
        <taxon>Neoptera</taxon>
        <taxon>Endopterygota</taxon>
        <taxon>Lepidoptera</taxon>
        <taxon>Glossata</taxon>
        <taxon>Ditrysia</taxon>
        <taxon>Papilionoidea</taxon>
        <taxon>Pieridae</taxon>
        <taxon>Dismorphiinae</taxon>
        <taxon>Leptidea</taxon>
    </lineage>
</organism>
<reference evidence="10 11" key="1">
    <citation type="submission" date="2017-07" db="EMBL/GenBank/DDBJ databases">
        <authorList>
            <person name="Talla V."/>
            <person name="Backstrom N."/>
        </authorList>
    </citation>
    <scope>NUCLEOTIDE SEQUENCE [LARGE SCALE GENOMIC DNA]</scope>
</reference>
<comment type="catalytic activity">
    <reaction evidence="7">
        <text>a 1-O-(1Z-alkenyl)-sn-glycero-3-phosphoethanolamine + H2O = a 2,3-saturated aldehyde + sn-glycero-3-phosphoethanolamine</text>
        <dbReference type="Rhea" id="RHEA:16905"/>
        <dbReference type="ChEBI" id="CHEBI:15377"/>
        <dbReference type="ChEBI" id="CHEBI:73359"/>
        <dbReference type="ChEBI" id="CHEBI:77288"/>
        <dbReference type="ChEBI" id="CHEBI:143890"/>
        <dbReference type="EC" id="3.3.2.2"/>
    </reaction>
</comment>
<evidence type="ECO:0000256" key="2">
    <source>
        <dbReference type="ARBA" id="ARBA00007375"/>
    </source>
</evidence>
<dbReference type="AlphaFoldDB" id="A0A5E4R6I1"/>
<evidence type="ECO:0000256" key="7">
    <source>
        <dbReference type="ARBA" id="ARBA00049458"/>
    </source>
</evidence>
<dbReference type="EMBL" id="FZQP02006939">
    <property type="protein sequence ID" value="VVD05203.1"/>
    <property type="molecule type" value="Genomic_DNA"/>
</dbReference>
<keyword evidence="11" id="KW-1185">Reference proteome</keyword>
<comment type="similarity">
    <text evidence="2">Belongs to the TMEM86 family.</text>
</comment>